<feature type="active site" description="Nucleophile; for glutamine hydrolysis" evidence="11">
    <location>
        <position position="382"/>
    </location>
</feature>
<feature type="binding site" evidence="11">
    <location>
        <position position="243"/>
    </location>
    <ligand>
        <name>ATP</name>
        <dbReference type="ChEBI" id="CHEBI:30616"/>
    </ligand>
</feature>
<keyword evidence="8 11" id="KW-0315">Glutamine amidotransferase</keyword>
<dbReference type="InterPro" id="IPR033828">
    <property type="entry name" value="GATase1_CTP_Synthase"/>
</dbReference>
<sequence>MAVKYVFVTGGVVSGLGKGITAASLGRLLKARGYKVTMQKFDPYINIDPGTMNPIQHGEVFVTEDGTETDLDLGHYERFIDENLDRNSNVTTGKVYWSVLQKERRGDYGGGTVQVIPHITNEIKSRFYRNFTDDETRIAIIEVGGTVGDIESQPFLESIRQFQREIGHENAILIHVTLIPYLRASQELKTKPTQASVKELQGMGIQPDIIVCRSEIPLTQGIRDKIALFCNVPSNRVLQNLDVKYLYEAPLAMEKEHLADVVCDCLSLENREPDLTDWKAMVDALRSPKDEVKIALVGKYIQLHDAYISVVEALKHGGISNHVSVQIKWVDSETVTPENSEEIFSDVNGILVPGGFGDRGIDGKIYAITYARTHNIPYLGLCLGMQLAIVEFARNVLGFTDAHSVELDPSTTHPVIDLMPDQNGVEDIGGTLRLGSYPCVLAKDSLAYKLYGQETIHERHRHRYEVNNDFRGALTAGGMKLSGLSPDGRIVEMCELPDHPFFIATQAHPELKSRPNRPHPLFSGFIAAALKEKNEKEAQNK</sequence>
<feature type="binding site" evidence="11">
    <location>
        <position position="225"/>
    </location>
    <ligand>
        <name>UTP</name>
        <dbReference type="ChEBI" id="CHEBI:46398"/>
    </ligand>
</feature>
<feature type="region of interest" description="Amidoligase domain" evidence="11">
    <location>
        <begin position="1"/>
        <end position="268"/>
    </location>
</feature>
<dbReference type="GO" id="GO:0042802">
    <property type="term" value="F:identical protein binding"/>
    <property type="evidence" value="ECO:0007669"/>
    <property type="project" value="TreeGrafter"/>
</dbReference>
<dbReference type="GO" id="GO:0019856">
    <property type="term" value="P:pyrimidine nucleobase biosynthetic process"/>
    <property type="evidence" value="ECO:0007669"/>
    <property type="project" value="TreeGrafter"/>
</dbReference>
<evidence type="ECO:0000259" key="12">
    <source>
        <dbReference type="Pfam" id="PF00117"/>
    </source>
</evidence>
<dbReference type="GO" id="GO:0046872">
    <property type="term" value="F:metal ion binding"/>
    <property type="evidence" value="ECO:0007669"/>
    <property type="project" value="UniProtKB-KW"/>
</dbReference>
<keyword evidence="5 11" id="KW-0547">Nucleotide-binding</keyword>
<dbReference type="SUPFAM" id="SSF52540">
    <property type="entry name" value="P-loop containing nucleoside triphosphate hydrolases"/>
    <property type="match status" value="1"/>
</dbReference>
<name>A0A9D2I5X9_9FIRM</name>
<reference evidence="14" key="1">
    <citation type="journal article" date="2021" name="PeerJ">
        <title>Extensive microbial diversity within the chicken gut microbiome revealed by metagenomics and culture.</title>
        <authorList>
            <person name="Gilroy R."/>
            <person name="Ravi A."/>
            <person name="Getino M."/>
            <person name="Pursley I."/>
            <person name="Horton D.L."/>
            <person name="Alikhan N.F."/>
            <person name="Baker D."/>
            <person name="Gharbi K."/>
            <person name="Hall N."/>
            <person name="Watson M."/>
            <person name="Adriaenssens E.M."/>
            <person name="Foster-Nyarko E."/>
            <person name="Jarju S."/>
            <person name="Secka A."/>
            <person name="Antonio M."/>
            <person name="Oren A."/>
            <person name="Chaudhuri R.R."/>
            <person name="La Ragione R."/>
            <person name="Hildebrand F."/>
            <person name="Pallen M.J."/>
        </authorList>
    </citation>
    <scope>NUCLEOTIDE SEQUENCE</scope>
    <source>
        <strain evidence="14">CHK179-7159</strain>
    </source>
</reference>
<evidence type="ECO:0000256" key="3">
    <source>
        <dbReference type="ARBA" id="ARBA00022598"/>
    </source>
</evidence>
<proteinExistence type="inferred from homology"/>
<dbReference type="InterPro" id="IPR004468">
    <property type="entry name" value="CTP_synthase"/>
</dbReference>
<dbReference type="GO" id="GO:0005524">
    <property type="term" value="F:ATP binding"/>
    <property type="evidence" value="ECO:0007669"/>
    <property type="project" value="UniProtKB-KW"/>
</dbReference>
<dbReference type="CDD" id="cd03113">
    <property type="entry name" value="CTPS_N"/>
    <property type="match status" value="1"/>
</dbReference>
<evidence type="ECO:0000313" key="14">
    <source>
        <dbReference type="EMBL" id="HJA92163.1"/>
    </source>
</evidence>
<evidence type="ECO:0000256" key="10">
    <source>
        <dbReference type="ARBA" id="ARBA00047781"/>
    </source>
</evidence>
<evidence type="ECO:0000256" key="6">
    <source>
        <dbReference type="ARBA" id="ARBA00022840"/>
    </source>
</evidence>
<accession>A0A9D2I5X9</accession>
<dbReference type="HAMAP" id="MF_01227">
    <property type="entry name" value="PyrG"/>
    <property type="match status" value="1"/>
</dbReference>
<dbReference type="Pfam" id="PF00117">
    <property type="entry name" value="GATase"/>
    <property type="match status" value="1"/>
</dbReference>
<feature type="binding site" evidence="11">
    <location>
        <begin position="189"/>
        <end position="194"/>
    </location>
    <ligand>
        <name>CTP</name>
        <dbReference type="ChEBI" id="CHEBI:37563"/>
        <note>allosteric inhibitor</note>
    </ligand>
</feature>
<keyword evidence="4 11" id="KW-0479">Metal-binding</keyword>
<dbReference type="InterPro" id="IPR017456">
    <property type="entry name" value="CTP_synthase_N"/>
</dbReference>
<feature type="active site" evidence="11">
    <location>
        <position position="508"/>
    </location>
</feature>
<evidence type="ECO:0000256" key="2">
    <source>
        <dbReference type="ARBA" id="ARBA00007533"/>
    </source>
</evidence>
<keyword evidence="3 11" id="KW-0436">Ligase</keyword>
<feature type="binding site" evidence="11">
    <location>
        <position position="225"/>
    </location>
    <ligand>
        <name>CTP</name>
        <dbReference type="ChEBI" id="CHEBI:37563"/>
        <note>allosteric inhibitor</note>
    </ligand>
</feature>
<feature type="binding site" evidence="11">
    <location>
        <begin position="15"/>
        <end position="20"/>
    </location>
    <ligand>
        <name>ATP</name>
        <dbReference type="ChEBI" id="CHEBI:30616"/>
    </ligand>
</feature>
<feature type="binding site" evidence="11">
    <location>
        <position position="463"/>
    </location>
    <ligand>
        <name>L-glutamine</name>
        <dbReference type="ChEBI" id="CHEBI:58359"/>
    </ligand>
</feature>
<comment type="catalytic activity">
    <reaction evidence="11">
        <text>L-glutamine + H2O = L-glutamate + NH4(+)</text>
        <dbReference type="Rhea" id="RHEA:15889"/>
        <dbReference type="ChEBI" id="CHEBI:15377"/>
        <dbReference type="ChEBI" id="CHEBI:28938"/>
        <dbReference type="ChEBI" id="CHEBI:29985"/>
        <dbReference type="ChEBI" id="CHEBI:58359"/>
    </reaction>
</comment>
<dbReference type="GO" id="GO:0044210">
    <property type="term" value="P:'de novo' CTP biosynthetic process"/>
    <property type="evidence" value="ECO:0007669"/>
    <property type="project" value="UniProtKB-UniRule"/>
</dbReference>
<evidence type="ECO:0000259" key="13">
    <source>
        <dbReference type="Pfam" id="PF06418"/>
    </source>
</evidence>
<dbReference type="PROSITE" id="PS51273">
    <property type="entry name" value="GATASE_TYPE_1"/>
    <property type="match status" value="1"/>
</dbReference>
<dbReference type="NCBIfam" id="NF003792">
    <property type="entry name" value="PRK05380.1"/>
    <property type="match status" value="1"/>
</dbReference>
<comment type="caution">
    <text evidence="14">The sequence shown here is derived from an EMBL/GenBank/DDBJ whole genome shotgun (WGS) entry which is preliminary data.</text>
</comment>
<comment type="miscellaneous">
    <text evidence="11">CTPSs have evolved a hybrid strategy for distinguishing between UTP and CTP. The overlapping regions of the product feedback inhibitory and substrate sites recognize a common feature in both compounds, the triphosphate moiety. To differentiate isosteric substrate and product pyrimidine rings, an additional pocket far from the expected kinase/ligase catalytic site, specifically recognizes the cytosine and ribose portions of the product inhibitor.</text>
</comment>
<comment type="subunit">
    <text evidence="11">Homotetramer.</text>
</comment>
<dbReference type="Proteomes" id="UP000886858">
    <property type="component" value="Unassembled WGS sequence"/>
</dbReference>
<protein>
    <recommendedName>
        <fullName evidence="11">CTP synthase</fullName>
        <ecNumber evidence="11">6.3.4.2</ecNumber>
    </recommendedName>
    <alternativeName>
        <fullName evidence="11">Cytidine 5'-triphosphate synthase</fullName>
    </alternativeName>
    <alternativeName>
        <fullName evidence="11">Cytidine triphosphate synthetase</fullName>
        <shortName evidence="11">CTP synthetase</shortName>
        <shortName evidence="11">CTPS</shortName>
    </alternativeName>
    <alternativeName>
        <fullName evidence="11">UTP--ammonia ligase</fullName>
    </alternativeName>
</protein>
<comment type="caution">
    <text evidence="11">Lacks conserved residue(s) required for the propagation of feature annotation.</text>
</comment>
<comment type="pathway">
    <text evidence="1 11">Pyrimidine metabolism; CTP biosynthesis via de novo pathway; CTP from UDP: step 2/2.</text>
</comment>
<feature type="binding site" evidence="11">
    <location>
        <position position="72"/>
    </location>
    <ligand>
        <name>Mg(2+)</name>
        <dbReference type="ChEBI" id="CHEBI:18420"/>
    </ligand>
</feature>
<dbReference type="PANTHER" id="PTHR11550:SF0">
    <property type="entry name" value="CTP SYNTHASE-RELATED"/>
    <property type="match status" value="1"/>
</dbReference>
<evidence type="ECO:0000313" key="15">
    <source>
        <dbReference type="Proteomes" id="UP000886858"/>
    </source>
</evidence>
<dbReference type="AlphaFoldDB" id="A0A9D2I5X9"/>
<dbReference type="Pfam" id="PF06418">
    <property type="entry name" value="CTP_synth_N"/>
    <property type="match status" value="1"/>
</dbReference>
<evidence type="ECO:0000256" key="5">
    <source>
        <dbReference type="ARBA" id="ARBA00022741"/>
    </source>
</evidence>
<feature type="domain" description="Glutamine amidotransferase" evidence="12">
    <location>
        <begin position="303"/>
        <end position="527"/>
    </location>
</feature>
<dbReference type="Gene3D" id="3.40.50.300">
    <property type="entry name" value="P-loop containing nucleotide triphosphate hydrolases"/>
    <property type="match status" value="1"/>
</dbReference>
<dbReference type="InterPro" id="IPR027417">
    <property type="entry name" value="P-loop_NTPase"/>
</dbReference>
<feature type="binding site" evidence="11">
    <location>
        <position position="72"/>
    </location>
    <ligand>
        <name>ATP</name>
        <dbReference type="ChEBI" id="CHEBI:30616"/>
    </ligand>
</feature>
<feature type="binding site" evidence="11">
    <location>
        <position position="142"/>
    </location>
    <ligand>
        <name>Mg(2+)</name>
        <dbReference type="ChEBI" id="CHEBI:18420"/>
    </ligand>
</feature>
<evidence type="ECO:0000256" key="1">
    <source>
        <dbReference type="ARBA" id="ARBA00005171"/>
    </source>
</evidence>
<feature type="binding site" evidence="11">
    <location>
        <position position="355"/>
    </location>
    <ligand>
        <name>L-glutamine</name>
        <dbReference type="ChEBI" id="CHEBI:58359"/>
    </ligand>
</feature>
<evidence type="ECO:0000256" key="8">
    <source>
        <dbReference type="ARBA" id="ARBA00022962"/>
    </source>
</evidence>
<feature type="domain" description="CTP synthase N-terminal" evidence="13">
    <location>
        <begin position="4"/>
        <end position="268"/>
    </location>
</feature>
<comment type="similarity">
    <text evidence="2 11">Belongs to the CTP synthase family.</text>
</comment>
<dbReference type="Gene3D" id="3.40.50.880">
    <property type="match status" value="1"/>
</dbReference>
<keyword evidence="7 11" id="KW-0460">Magnesium</keyword>
<dbReference type="EMBL" id="DWYY01000039">
    <property type="protein sequence ID" value="HJA92163.1"/>
    <property type="molecule type" value="Genomic_DNA"/>
</dbReference>
<feature type="binding site" evidence="11">
    <location>
        <begin position="189"/>
        <end position="194"/>
    </location>
    <ligand>
        <name>UTP</name>
        <dbReference type="ChEBI" id="CHEBI:46398"/>
    </ligand>
</feature>
<comment type="activity regulation">
    <text evidence="11">Allosterically activated by GTP, when glutamine is the substrate; GTP has no effect on the reaction when ammonia is the substrate. The allosteric effector GTP functions by stabilizing the protein conformation that binds the tetrahedral intermediate(s) formed during glutamine hydrolysis. Inhibited by the product CTP, via allosteric rather than competitive inhibition.</text>
</comment>
<evidence type="ECO:0000256" key="11">
    <source>
        <dbReference type="HAMAP-Rule" id="MF_01227"/>
    </source>
</evidence>
<keyword evidence="9 11" id="KW-0665">Pyrimidine biosynthesis</keyword>
<dbReference type="SUPFAM" id="SSF52317">
    <property type="entry name" value="Class I glutamine amidotransferase-like"/>
    <property type="match status" value="1"/>
</dbReference>
<feature type="binding site" evidence="11">
    <location>
        <position position="14"/>
    </location>
    <ligand>
        <name>UTP</name>
        <dbReference type="ChEBI" id="CHEBI:46398"/>
    </ligand>
</feature>
<feature type="binding site" evidence="11">
    <location>
        <begin position="383"/>
        <end position="386"/>
    </location>
    <ligand>
        <name>L-glutamine</name>
        <dbReference type="ChEBI" id="CHEBI:58359"/>
    </ligand>
</feature>
<comment type="catalytic activity">
    <reaction evidence="10 11">
        <text>UTP + L-glutamine + ATP + H2O = CTP + L-glutamate + ADP + phosphate + 2 H(+)</text>
        <dbReference type="Rhea" id="RHEA:26426"/>
        <dbReference type="ChEBI" id="CHEBI:15377"/>
        <dbReference type="ChEBI" id="CHEBI:15378"/>
        <dbReference type="ChEBI" id="CHEBI:29985"/>
        <dbReference type="ChEBI" id="CHEBI:30616"/>
        <dbReference type="ChEBI" id="CHEBI:37563"/>
        <dbReference type="ChEBI" id="CHEBI:43474"/>
        <dbReference type="ChEBI" id="CHEBI:46398"/>
        <dbReference type="ChEBI" id="CHEBI:58359"/>
        <dbReference type="ChEBI" id="CHEBI:456216"/>
        <dbReference type="EC" id="6.3.4.2"/>
    </reaction>
</comment>
<feature type="binding site" evidence="11">
    <location>
        <position position="14"/>
    </location>
    <ligand>
        <name>CTP</name>
        <dbReference type="ChEBI" id="CHEBI:37563"/>
        <note>allosteric inhibitor</note>
    </ligand>
</feature>
<evidence type="ECO:0000256" key="4">
    <source>
        <dbReference type="ARBA" id="ARBA00022723"/>
    </source>
</evidence>
<comment type="catalytic activity">
    <reaction evidence="11">
        <text>UTP + NH4(+) + ATP = CTP + ADP + phosphate + 2 H(+)</text>
        <dbReference type="Rhea" id="RHEA:16597"/>
        <dbReference type="ChEBI" id="CHEBI:15378"/>
        <dbReference type="ChEBI" id="CHEBI:28938"/>
        <dbReference type="ChEBI" id="CHEBI:30616"/>
        <dbReference type="ChEBI" id="CHEBI:37563"/>
        <dbReference type="ChEBI" id="CHEBI:43474"/>
        <dbReference type="ChEBI" id="CHEBI:46398"/>
        <dbReference type="ChEBI" id="CHEBI:456216"/>
    </reaction>
</comment>
<dbReference type="FunFam" id="3.40.50.300:FF:000009">
    <property type="entry name" value="CTP synthase"/>
    <property type="match status" value="1"/>
</dbReference>
<dbReference type="GO" id="GO:0005829">
    <property type="term" value="C:cytosol"/>
    <property type="evidence" value="ECO:0007669"/>
    <property type="project" value="TreeGrafter"/>
</dbReference>
<dbReference type="NCBIfam" id="TIGR00337">
    <property type="entry name" value="PyrG"/>
    <property type="match status" value="1"/>
</dbReference>
<dbReference type="GO" id="GO:0003883">
    <property type="term" value="F:CTP synthase activity"/>
    <property type="evidence" value="ECO:0007669"/>
    <property type="project" value="UniProtKB-UniRule"/>
</dbReference>
<dbReference type="PANTHER" id="PTHR11550">
    <property type="entry name" value="CTP SYNTHASE"/>
    <property type="match status" value="1"/>
</dbReference>
<dbReference type="EC" id="6.3.4.2" evidence="11"/>
<dbReference type="FunFam" id="3.40.50.880:FF:000002">
    <property type="entry name" value="CTP synthase"/>
    <property type="match status" value="1"/>
</dbReference>
<feature type="binding site" evidence="11">
    <location>
        <position position="406"/>
    </location>
    <ligand>
        <name>L-glutamine</name>
        <dbReference type="ChEBI" id="CHEBI:58359"/>
    </ligand>
</feature>
<organism evidence="14 15">
    <name type="scientific">Candidatus Eisenbergiella merdipullorum</name>
    <dbReference type="NCBI Taxonomy" id="2838553"/>
    <lineage>
        <taxon>Bacteria</taxon>
        <taxon>Bacillati</taxon>
        <taxon>Bacillota</taxon>
        <taxon>Clostridia</taxon>
        <taxon>Lachnospirales</taxon>
        <taxon>Lachnospiraceae</taxon>
        <taxon>Eisenbergiella</taxon>
    </lineage>
</organism>
<dbReference type="CDD" id="cd01746">
    <property type="entry name" value="GATase1_CTP_Synthase"/>
    <property type="match status" value="1"/>
</dbReference>
<reference evidence="14" key="2">
    <citation type="submission" date="2021-04" db="EMBL/GenBank/DDBJ databases">
        <authorList>
            <person name="Gilroy R."/>
        </authorList>
    </citation>
    <scope>NUCLEOTIDE SEQUENCE</scope>
    <source>
        <strain evidence="14">CHK179-7159</strain>
    </source>
</reference>
<feature type="active site" evidence="11">
    <location>
        <position position="510"/>
    </location>
</feature>
<gene>
    <name evidence="11" type="primary">pyrG</name>
    <name evidence="14" type="ORF">H9717_03440</name>
</gene>
<keyword evidence="6 11" id="KW-0067">ATP-binding</keyword>
<feature type="binding site" evidence="11">
    <location>
        <begin position="149"/>
        <end position="151"/>
    </location>
    <ligand>
        <name>CTP</name>
        <dbReference type="ChEBI" id="CHEBI:37563"/>
        <note>allosteric inhibitor</note>
    </ligand>
</feature>
<dbReference type="InterPro" id="IPR029062">
    <property type="entry name" value="Class_I_gatase-like"/>
</dbReference>
<dbReference type="GO" id="GO:0097268">
    <property type="term" value="C:cytoophidium"/>
    <property type="evidence" value="ECO:0007669"/>
    <property type="project" value="UniProtKB-ARBA"/>
</dbReference>
<evidence type="ECO:0000256" key="7">
    <source>
        <dbReference type="ARBA" id="ARBA00022842"/>
    </source>
</evidence>
<comment type="function">
    <text evidence="11">Catalyzes the ATP-dependent amination of UTP to CTP with either L-glutamine or ammonia as the source of nitrogen. Regulates intracellular CTP levels through interactions with the four ribonucleotide triphosphates.</text>
</comment>
<dbReference type="InterPro" id="IPR017926">
    <property type="entry name" value="GATASE"/>
</dbReference>
<evidence type="ECO:0000256" key="9">
    <source>
        <dbReference type="ARBA" id="ARBA00022975"/>
    </source>
</evidence>